<reference evidence="7" key="1">
    <citation type="submission" date="2023-10" db="EMBL/GenBank/DDBJ databases">
        <authorList>
            <person name="Chen Y."/>
            <person name="Shah S."/>
            <person name="Dougan E. K."/>
            <person name="Thang M."/>
            <person name="Chan C."/>
        </authorList>
    </citation>
    <scope>NUCLEOTIDE SEQUENCE [LARGE SCALE GENOMIC DNA]</scope>
</reference>
<comment type="caution">
    <text evidence="7">The sequence shown here is derived from an EMBL/GenBank/DDBJ whole genome shotgun (WGS) entry which is preliminary data.</text>
</comment>
<dbReference type="PROSITE" id="PS51767">
    <property type="entry name" value="PEPTIDASE_A1"/>
    <property type="match status" value="1"/>
</dbReference>
<keyword evidence="3 5" id="KW-0064">Aspartyl protease</keyword>
<evidence type="ECO:0000256" key="4">
    <source>
        <dbReference type="ARBA" id="ARBA00022801"/>
    </source>
</evidence>
<dbReference type="Pfam" id="PF00026">
    <property type="entry name" value="Asp"/>
    <property type="match status" value="1"/>
</dbReference>
<dbReference type="Gene3D" id="2.40.70.10">
    <property type="entry name" value="Acid Proteases"/>
    <property type="match status" value="2"/>
</dbReference>
<evidence type="ECO:0000256" key="1">
    <source>
        <dbReference type="ARBA" id="ARBA00007447"/>
    </source>
</evidence>
<keyword evidence="8" id="KW-1185">Reference proteome</keyword>
<dbReference type="InterPro" id="IPR033121">
    <property type="entry name" value="PEPTIDASE_A1"/>
</dbReference>
<protein>
    <recommendedName>
        <fullName evidence="6">Peptidase A1 domain-containing protein</fullName>
    </recommendedName>
</protein>
<feature type="domain" description="Peptidase A1" evidence="6">
    <location>
        <begin position="20"/>
        <end position="355"/>
    </location>
</feature>
<evidence type="ECO:0000256" key="2">
    <source>
        <dbReference type="ARBA" id="ARBA00022670"/>
    </source>
</evidence>
<dbReference type="SUPFAM" id="SSF50630">
    <property type="entry name" value="Acid proteases"/>
    <property type="match status" value="1"/>
</dbReference>
<dbReference type="CDD" id="cd05471">
    <property type="entry name" value="pepsin_like"/>
    <property type="match status" value="1"/>
</dbReference>
<keyword evidence="4 5" id="KW-0378">Hydrolase</keyword>
<dbReference type="PROSITE" id="PS00141">
    <property type="entry name" value="ASP_PROTEASE"/>
    <property type="match status" value="2"/>
</dbReference>
<evidence type="ECO:0000313" key="7">
    <source>
        <dbReference type="EMBL" id="CAK0906717.1"/>
    </source>
</evidence>
<proteinExistence type="inferred from homology"/>
<keyword evidence="2 5" id="KW-0645">Protease</keyword>
<organism evidence="7 8">
    <name type="scientific">Prorocentrum cordatum</name>
    <dbReference type="NCBI Taxonomy" id="2364126"/>
    <lineage>
        <taxon>Eukaryota</taxon>
        <taxon>Sar</taxon>
        <taxon>Alveolata</taxon>
        <taxon>Dinophyceae</taxon>
        <taxon>Prorocentrales</taxon>
        <taxon>Prorocentraceae</taxon>
        <taxon>Prorocentrum</taxon>
    </lineage>
</organism>
<name>A0ABN9Y7D5_9DINO</name>
<evidence type="ECO:0000313" key="8">
    <source>
        <dbReference type="Proteomes" id="UP001189429"/>
    </source>
</evidence>
<dbReference type="InterPro" id="IPR021109">
    <property type="entry name" value="Peptidase_aspartic_dom_sf"/>
</dbReference>
<dbReference type="InterPro" id="IPR034164">
    <property type="entry name" value="Pepsin-like_dom"/>
</dbReference>
<comment type="similarity">
    <text evidence="1 5">Belongs to the peptidase A1 family.</text>
</comment>
<dbReference type="Proteomes" id="UP001189429">
    <property type="component" value="Unassembled WGS sequence"/>
</dbReference>
<dbReference type="PANTHER" id="PTHR47966:SF51">
    <property type="entry name" value="BETA-SITE APP-CLEAVING ENZYME, ISOFORM A-RELATED"/>
    <property type="match status" value="1"/>
</dbReference>
<dbReference type="PANTHER" id="PTHR47966">
    <property type="entry name" value="BETA-SITE APP-CLEAVING ENZYME, ISOFORM A-RELATED"/>
    <property type="match status" value="1"/>
</dbReference>
<gene>
    <name evidence="7" type="ORF">PCOR1329_LOCUS81959</name>
</gene>
<dbReference type="InterPro" id="IPR001969">
    <property type="entry name" value="Aspartic_peptidase_AS"/>
</dbReference>
<dbReference type="PRINTS" id="PR00792">
    <property type="entry name" value="PEPSIN"/>
</dbReference>
<dbReference type="EMBL" id="CAUYUJ010021738">
    <property type="protein sequence ID" value="CAK0906717.1"/>
    <property type="molecule type" value="Genomic_DNA"/>
</dbReference>
<sequence>MPATIPLLILTGAGMEASFFLANISIGHPPQEQIVLLDTGSSMLWIADTACTTSQGEKGCTPPPAKAFVPAHSKTADVGGAVAPLVYADSSSITGVLLTDTVHLSGEAFSHIPMLLAKRIDRGSSIGQGTMGLEFGGEVVTGLGSFVDAAFPQRGNLASIQVHTSLPDPHVFLSEEHTSDAFRFSSDMFTEDNSKWYASLRAIGMSTQTSGSLWTHDFSRSDPLGAPALLDTGSAAVRVGSDVFRGIVSSLPDCRQSSRFAALDCACEDPLPTLSLSFEAYESRRAGLDLGASFLVCVPPEAYISRAPGGRCHLHIVDAGQPHEVFGHEAIVLGMPVLKAVHFAYDVNRRVVGFAASASCTDPRDAWIFRNGQSISLLTVVVLTAVGLLLYSPSAREHSWKLLCPCSGRSDRGVRLLDESPSSELTAVSAEETRARRLARFMNAPSAVQEGGSLTGHASSV</sequence>
<evidence type="ECO:0000256" key="3">
    <source>
        <dbReference type="ARBA" id="ARBA00022750"/>
    </source>
</evidence>
<dbReference type="InterPro" id="IPR001461">
    <property type="entry name" value="Aspartic_peptidase_A1"/>
</dbReference>
<accession>A0ABN9Y7D5</accession>
<evidence type="ECO:0000259" key="6">
    <source>
        <dbReference type="PROSITE" id="PS51767"/>
    </source>
</evidence>
<evidence type="ECO:0000256" key="5">
    <source>
        <dbReference type="RuleBase" id="RU000454"/>
    </source>
</evidence>